<keyword evidence="24" id="KW-0862">Zinc</keyword>
<evidence type="ECO:0000256" key="13">
    <source>
        <dbReference type="ARBA" id="ARBA00022840"/>
    </source>
</evidence>
<keyword evidence="2" id="KW-0815">Transposition</keyword>
<dbReference type="InterPro" id="IPR043502">
    <property type="entry name" value="DNA/RNA_pol_sf"/>
</dbReference>
<dbReference type="SUPFAM" id="SSF56672">
    <property type="entry name" value="DNA/RNA polymerases"/>
    <property type="match status" value="1"/>
</dbReference>
<dbReference type="InterPro" id="IPR036397">
    <property type="entry name" value="RNaseH_sf"/>
</dbReference>
<evidence type="ECO:0000256" key="15">
    <source>
        <dbReference type="ARBA" id="ARBA00022884"/>
    </source>
</evidence>
<feature type="compositionally biased region" description="Low complexity" evidence="26">
    <location>
        <begin position="708"/>
        <end position="717"/>
    </location>
</feature>
<keyword evidence="7" id="KW-0540">Nuclease</keyword>
<dbReference type="Proteomes" id="UP001212997">
    <property type="component" value="Unassembled WGS sequence"/>
</dbReference>
<keyword evidence="3" id="KW-1188">Viral release from host cell</keyword>
<dbReference type="InterPro" id="IPR039537">
    <property type="entry name" value="Retrotran_Ty1/copia-like"/>
</dbReference>
<evidence type="ECO:0000256" key="18">
    <source>
        <dbReference type="ARBA" id="ARBA00022932"/>
    </source>
</evidence>
<keyword evidence="8" id="KW-0479">Metal-binding</keyword>
<evidence type="ECO:0000256" key="1">
    <source>
        <dbReference type="ARBA" id="ARBA00002180"/>
    </source>
</evidence>
<keyword evidence="21" id="KW-0511">Multifunctional enzyme</keyword>
<keyword evidence="19" id="KW-0917">Virion maturation</keyword>
<evidence type="ECO:0000259" key="28">
    <source>
        <dbReference type="PROSITE" id="PS50994"/>
    </source>
</evidence>
<accession>A0AAD5YBZ2</accession>
<dbReference type="GO" id="GO:0006310">
    <property type="term" value="P:DNA recombination"/>
    <property type="evidence" value="ECO:0007669"/>
    <property type="project" value="UniProtKB-KW"/>
</dbReference>
<keyword evidence="18" id="KW-0239">DNA-directed DNA polymerase</keyword>
<evidence type="ECO:0000313" key="30">
    <source>
        <dbReference type="Proteomes" id="UP001212997"/>
    </source>
</evidence>
<evidence type="ECO:0000256" key="7">
    <source>
        <dbReference type="ARBA" id="ARBA00022722"/>
    </source>
</evidence>
<keyword evidence="25" id="KW-0175">Coiled coil</keyword>
<dbReference type="PANTHER" id="PTHR42648:SF11">
    <property type="entry name" value="TRANSPOSON TY4-P GAG-POL POLYPROTEIN"/>
    <property type="match status" value="1"/>
</dbReference>
<evidence type="ECO:0000256" key="14">
    <source>
        <dbReference type="ARBA" id="ARBA00022842"/>
    </source>
</evidence>
<dbReference type="SUPFAM" id="SSF53098">
    <property type="entry name" value="Ribonuclease H-like"/>
    <property type="match status" value="1"/>
</dbReference>
<evidence type="ECO:0000256" key="23">
    <source>
        <dbReference type="ARBA" id="ARBA00049244"/>
    </source>
</evidence>
<keyword evidence="13" id="KW-0067">ATP-binding</keyword>
<evidence type="ECO:0000256" key="19">
    <source>
        <dbReference type="ARBA" id="ARBA00023113"/>
    </source>
</evidence>
<comment type="catalytic activity">
    <reaction evidence="22">
        <text>DNA(n) + a 2'-deoxyribonucleoside 5'-triphosphate = DNA(n+1) + diphosphate</text>
        <dbReference type="Rhea" id="RHEA:22508"/>
        <dbReference type="Rhea" id="RHEA-COMP:17339"/>
        <dbReference type="Rhea" id="RHEA-COMP:17340"/>
        <dbReference type="ChEBI" id="CHEBI:33019"/>
        <dbReference type="ChEBI" id="CHEBI:61560"/>
        <dbReference type="ChEBI" id="CHEBI:173112"/>
        <dbReference type="EC" id="2.7.7.49"/>
    </reaction>
</comment>
<evidence type="ECO:0000256" key="17">
    <source>
        <dbReference type="ARBA" id="ARBA00022918"/>
    </source>
</evidence>
<dbReference type="GO" id="GO:0003887">
    <property type="term" value="F:DNA-directed DNA polymerase activity"/>
    <property type="evidence" value="ECO:0007669"/>
    <property type="project" value="UniProtKB-KW"/>
</dbReference>
<dbReference type="GO" id="GO:0015074">
    <property type="term" value="P:DNA integration"/>
    <property type="evidence" value="ECO:0007669"/>
    <property type="project" value="UniProtKB-KW"/>
</dbReference>
<dbReference type="GO" id="GO:0032196">
    <property type="term" value="P:transposition"/>
    <property type="evidence" value="ECO:0007669"/>
    <property type="project" value="UniProtKB-KW"/>
</dbReference>
<keyword evidence="20" id="KW-0233">DNA recombination</keyword>
<dbReference type="GO" id="GO:0006397">
    <property type="term" value="P:mRNA processing"/>
    <property type="evidence" value="ECO:0007669"/>
    <property type="project" value="UniProtKB-KW"/>
</dbReference>
<dbReference type="GO" id="GO:0005634">
    <property type="term" value="C:nucleus"/>
    <property type="evidence" value="ECO:0007669"/>
    <property type="project" value="UniProtKB-ARBA"/>
</dbReference>
<feature type="compositionally biased region" description="Low complexity" evidence="26">
    <location>
        <begin position="1"/>
        <end position="18"/>
    </location>
</feature>
<evidence type="ECO:0000256" key="4">
    <source>
        <dbReference type="ARBA" id="ARBA00022664"/>
    </source>
</evidence>
<evidence type="ECO:0000259" key="27">
    <source>
        <dbReference type="PROSITE" id="PS50158"/>
    </source>
</evidence>
<organism evidence="29 30">
    <name type="scientific">Meripilus lineatus</name>
    <dbReference type="NCBI Taxonomy" id="2056292"/>
    <lineage>
        <taxon>Eukaryota</taxon>
        <taxon>Fungi</taxon>
        <taxon>Dikarya</taxon>
        <taxon>Basidiomycota</taxon>
        <taxon>Agaricomycotina</taxon>
        <taxon>Agaricomycetes</taxon>
        <taxon>Polyporales</taxon>
        <taxon>Meripilaceae</taxon>
        <taxon>Meripilus</taxon>
    </lineage>
</organism>
<keyword evidence="18" id="KW-0808">Transferase</keyword>
<dbReference type="SUPFAM" id="SSF57756">
    <property type="entry name" value="Retrovirus zinc finger-like domains"/>
    <property type="match status" value="1"/>
</dbReference>
<keyword evidence="17" id="KW-0695">RNA-directed DNA polymerase</keyword>
<dbReference type="InterPro" id="IPR013103">
    <property type="entry name" value="RVT_2"/>
</dbReference>
<dbReference type="GO" id="GO:0004519">
    <property type="term" value="F:endonuclease activity"/>
    <property type="evidence" value="ECO:0007669"/>
    <property type="project" value="UniProtKB-KW"/>
</dbReference>
<evidence type="ECO:0000256" key="20">
    <source>
        <dbReference type="ARBA" id="ARBA00023172"/>
    </source>
</evidence>
<comment type="caution">
    <text evidence="29">The sequence shown here is derived from an EMBL/GenBank/DDBJ whole genome shotgun (WGS) entry which is preliminary data.</text>
</comment>
<evidence type="ECO:0000256" key="25">
    <source>
        <dbReference type="SAM" id="Coils"/>
    </source>
</evidence>
<keyword evidence="14" id="KW-0460">Magnesium</keyword>
<keyword evidence="30" id="KW-1185">Reference proteome</keyword>
<feature type="domain" description="Integrase catalytic" evidence="28">
    <location>
        <begin position="450"/>
        <end position="627"/>
    </location>
</feature>
<dbReference type="InterPro" id="IPR036875">
    <property type="entry name" value="Znf_CCHC_sf"/>
</dbReference>
<keyword evidence="6" id="KW-0548">Nucleotidyltransferase</keyword>
<dbReference type="Pfam" id="PF00665">
    <property type="entry name" value="rve"/>
    <property type="match status" value="1"/>
</dbReference>
<keyword evidence="10" id="KW-0064">Aspartyl protease</keyword>
<dbReference type="Pfam" id="PF14223">
    <property type="entry name" value="Retrotran_gag_2"/>
    <property type="match status" value="1"/>
</dbReference>
<dbReference type="Gene3D" id="3.30.420.10">
    <property type="entry name" value="Ribonuclease H-like superfamily/Ribonuclease H"/>
    <property type="match status" value="1"/>
</dbReference>
<evidence type="ECO:0000256" key="16">
    <source>
        <dbReference type="ARBA" id="ARBA00022908"/>
    </source>
</evidence>
<dbReference type="SMART" id="SM00343">
    <property type="entry name" value="ZnF_C2HC"/>
    <property type="match status" value="1"/>
</dbReference>
<protein>
    <recommendedName>
        <fullName evidence="31">Polyprotein</fullName>
    </recommendedName>
</protein>
<feature type="region of interest" description="Disordered" evidence="26">
    <location>
        <begin position="690"/>
        <end position="777"/>
    </location>
</feature>
<evidence type="ECO:0000256" key="8">
    <source>
        <dbReference type="ARBA" id="ARBA00022723"/>
    </source>
</evidence>
<dbReference type="InterPro" id="IPR057670">
    <property type="entry name" value="SH3_retrovirus"/>
</dbReference>
<dbReference type="GO" id="GO:0006508">
    <property type="term" value="P:proteolysis"/>
    <property type="evidence" value="ECO:0007669"/>
    <property type="project" value="UniProtKB-KW"/>
</dbReference>
<evidence type="ECO:0000256" key="3">
    <source>
        <dbReference type="ARBA" id="ARBA00022612"/>
    </source>
</evidence>
<comment type="catalytic activity">
    <reaction evidence="23">
        <text>DNA(n) + a 2'-deoxyribonucleoside 5'-triphosphate = DNA(n+1) + diphosphate</text>
        <dbReference type="Rhea" id="RHEA:22508"/>
        <dbReference type="Rhea" id="RHEA-COMP:17339"/>
        <dbReference type="Rhea" id="RHEA-COMP:17340"/>
        <dbReference type="ChEBI" id="CHEBI:33019"/>
        <dbReference type="ChEBI" id="CHEBI:61560"/>
        <dbReference type="ChEBI" id="CHEBI:173112"/>
        <dbReference type="EC" id="2.7.7.7"/>
    </reaction>
</comment>
<keyword evidence="9" id="KW-0547">Nucleotide-binding</keyword>
<evidence type="ECO:0000256" key="6">
    <source>
        <dbReference type="ARBA" id="ARBA00022695"/>
    </source>
</evidence>
<dbReference type="Pfam" id="PF13976">
    <property type="entry name" value="gag_pre-integrs"/>
    <property type="match status" value="1"/>
</dbReference>
<evidence type="ECO:0000313" key="29">
    <source>
        <dbReference type="EMBL" id="KAJ3473654.1"/>
    </source>
</evidence>
<feature type="domain" description="CCHC-type" evidence="27">
    <location>
        <begin position="202"/>
        <end position="216"/>
    </location>
</feature>
<dbReference type="EMBL" id="JANAWD010001307">
    <property type="protein sequence ID" value="KAJ3473654.1"/>
    <property type="molecule type" value="Genomic_DNA"/>
</dbReference>
<evidence type="ECO:0000256" key="12">
    <source>
        <dbReference type="ARBA" id="ARBA00022801"/>
    </source>
</evidence>
<keyword evidence="5" id="KW-0645">Protease</keyword>
<evidence type="ECO:0000256" key="26">
    <source>
        <dbReference type="SAM" id="MobiDB-lite"/>
    </source>
</evidence>
<keyword evidence="24" id="KW-0863">Zinc-finger</keyword>
<dbReference type="PROSITE" id="PS50158">
    <property type="entry name" value="ZF_CCHC"/>
    <property type="match status" value="1"/>
</dbReference>
<evidence type="ECO:0008006" key="31">
    <source>
        <dbReference type="Google" id="ProtNLM"/>
    </source>
</evidence>
<feature type="region of interest" description="Disordered" evidence="26">
    <location>
        <begin position="1"/>
        <end position="25"/>
    </location>
</feature>
<evidence type="ECO:0000256" key="10">
    <source>
        <dbReference type="ARBA" id="ARBA00022750"/>
    </source>
</evidence>
<keyword evidence="16" id="KW-0229">DNA integration</keyword>
<dbReference type="Pfam" id="PF07727">
    <property type="entry name" value="RVT_2"/>
    <property type="match status" value="1"/>
</dbReference>
<evidence type="ECO:0000256" key="22">
    <source>
        <dbReference type="ARBA" id="ARBA00048173"/>
    </source>
</evidence>
<dbReference type="GO" id="GO:0003964">
    <property type="term" value="F:RNA-directed DNA polymerase activity"/>
    <property type="evidence" value="ECO:0007669"/>
    <property type="project" value="UniProtKB-KW"/>
</dbReference>
<evidence type="ECO:0000256" key="2">
    <source>
        <dbReference type="ARBA" id="ARBA00022578"/>
    </source>
</evidence>
<dbReference type="Pfam" id="PF22936">
    <property type="entry name" value="Pol_BBD"/>
    <property type="match status" value="1"/>
</dbReference>
<feature type="region of interest" description="Disordered" evidence="26">
    <location>
        <begin position="217"/>
        <end position="240"/>
    </location>
</feature>
<comment type="function">
    <text evidence="1">The aspartyl protease (PR) mediates the proteolytic cleavages of the Gag and Gag-Pol polyproteins after assembly of the VLP.</text>
</comment>
<dbReference type="PANTHER" id="PTHR42648">
    <property type="entry name" value="TRANSPOSASE, PUTATIVE-RELATED"/>
    <property type="match status" value="1"/>
</dbReference>
<sequence length="1331" mass="148042">MPNPPDTTTTSGDSTGTTKPATRATSKALVVTADEVKEREREIAAAEKKLDEYHEREASVRDLIYSTLSDSQLLRVQRYSTAHDVWVALCSEHEGKTEICPGTPWFSGTNVGGARYYGQPDGRWRILLYHCSSLPESFNHLLGAMNATSRLTKIPLTPDNLVFQIQEEYDRRALSTTGSVNHALAATIQKDKGRGRRDPDSKCLNCGRKGHWKADCWRPGGGKEGQGPFSKRQGGKESANAAIEEQEHAYTVLMDFAFATTSPNIAHPIPRILDTGASSHLDPTRSNFTDFTEIPPRPIGTANGQTFYAHGKGTIHLKVPNGTSVSKIVLKDVLYAPSMPLSLVSASRIAKSGHSITLKGDRAEVTDNSGRLVFQATERNGLYPISGTVAEVACAALHEVSIDEAHRLLGHISHPVARRLITSELVTGIKLDSKSIPSFCTGCAQGKQTREPFPQERSSERAKAYGDLIHTDVWGPAPTESLGHKSYYVTFTDDHSRETTCYLMRNKSEAFEKYKVFEAWVETQKGQRVRALRSDRGGEYMSNAFTDHLESKGTTRSVTVHDSPQQNGVAERLNRTLAEHMRAMLIPSGLPSSLWGEALMHAVWLKNRTATRALPNTTPYEQSTGRKPDLSTLREFGCKAYVRVEGQSKLESRTRVGHFVGFDSESKAYRVYWPDTRQVSIERNVRFDNSEVVGSTGPEGEKSVPNISVPSTHDSSSPSPPSSIPDPLHHFEPPAPVTDSRPQRARKPSIHVQQVLNGEGTATGRPKAPKFTPGLQVPPIHEEEVGAAAVEDIEEEGEWTFVWAFVAVEEAEPKSYKEAVKGKEAEHWMKGCEKEMGRLKRYGTYILVEPPAGANIIGSKWVFRRKKDAIGKIIEYKARLVAQGFTQTYGVDYTDTFAPVAKLTSIRVILALAARNDWEIHQMDVKSAYLNGTLDEVIYMKQPEGFIEPGKEHLVAQLIKTIYGLKQSGRYWYQEFSQALAELGFVKCAADPCVFYHHSSSGDILIIAIHVDDSTIVANSLRFLSKFKEQISQRFEMTDLGEIRFLLGFEITRDRPARTIHLSQRAYLTDIISRFNLTDSYPLSIPIPPGTMLSIEQSPQTAEEIQDMKMVPYRELIGALMYASIGTRPDISFSVSLLAQFMSNPGRAHWEAAKRVLRYVKGTLDYRLTYGSTTSGLESFSDADWASQSHRHSISGYIFLIDGGAISWSSKKQPIIALSTAEAEYIALNHAGRELVWLRQLLSEIARPLHHPSILLCDNQSAIALSRDNMINARTKHFDIRYHWIRELVSKNTLTIIYCPTDSMTADILTKSLARPKHDKFTAALGLRAIA</sequence>
<dbReference type="InterPro" id="IPR025724">
    <property type="entry name" value="GAG-pre-integrase_dom"/>
</dbReference>
<evidence type="ECO:0000256" key="11">
    <source>
        <dbReference type="ARBA" id="ARBA00022759"/>
    </source>
</evidence>
<feature type="coiled-coil region" evidence="25">
    <location>
        <begin position="29"/>
        <end position="56"/>
    </location>
</feature>
<evidence type="ECO:0000256" key="5">
    <source>
        <dbReference type="ARBA" id="ARBA00022670"/>
    </source>
</evidence>
<dbReference type="GO" id="GO:0004190">
    <property type="term" value="F:aspartic-type endopeptidase activity"/>
    <property type="evidence" value="ECO:0007669"/>
    <property type="project" value="UniProtKB-KW"/>
</dbReference>
<gene>
    <name evidence="29" type="ORF">NLI96_g12893</name>
</gene>
<evidence type="ECO:0000256" key="21">
    <source>
        <dbReference type="ARBA" id="ARBA00023268"/>
    </source>
</evidence>
<evidence type="ECO:0000256" key="24">
    <source>
        <dbReference type="PROSITE-ProRule" id="PRU00047"/>
    </source>
</evidence>
<evidence type="ECO:0000256" key="9">
    <source>
        <dbReference type="ARBA" id="ARBA00022741"/>
    </source>
</evidence>
<keyword evidence="11" id="KW-0255">Endonuclease</keyword>
<dbReference type="Pfam" id="PF25597">
    <property type="entry name" value="SH3_retrovirus"/>
    <property type="match status" value="1"/>
</dbReference>
<proteinExistence type="predicted"/>
<dbReference type="GO" id="GO:0008270">
    <property type="term" value="F:zinc ion binding"/>
    <property type="evidence" value="ECO:0007669"/>
    <property type="project" value="UniProtKB-KW"/>
</dbReference>
<dbReference type="InterPro" id="IPR001878">
    <property type="entry name" value="Znf_CCHC"/>
</dbReference>
<keyword evidence="4" id="KW-0507">mRNA processing</keyword>
<dbReference type="InterPro" id="IPR001584">
    <property type="entry name" value="Integrase_cat-core"/>
</dbReference>
<dbReference type="InterPro" id="IPR012337">
    <property type="entry name" value="RNaseH-like_sf"/>
</dbReference>
<name>A0AAD5YBZ2_9APHY</name>
<dbReference type="CDD" id="cd09272">
    <property type="entry name" value="RNase_HI_RT_Ty1"/>
    <property type="match status" value="1"/>
</dbReference>
<dbReference type="GO" id="GO:0005524">
    <property type="term" value="F:ATP binding"/>
    <property type="evidence" value="ECO:0007669"/>
    <property type="project" value="UniProtKB-KW"/>
</dbReference>
<reference evidence="29" key="1">
    <citation type="submission" date="2022-07" db="EMBL/GenBank/DDBJ databases">
        <title>Genome Sequence of Physisporinus lineatus.</title>
        <authorList>
            <person name="Buettner E."/>
        </authorList>
    </citation>
    <scope>NUCLEOTIDE SEQUENCE</scope>
    <source>
        <strain evidence="29">VT162</strain>
    </source>
</reference>
<keyword evidence="12" id="KW-0378">Hydrolase</keyword>
<dbReference type="GO" id="GO:0003723">
    <property type="term" value="F:RNA binding"/>
    <property type="evidence" value="ECO:0007669"/>
    <property type="project" value="UniProtKB-KW"/>
</dbReference>
<dbReference type="PROSITE" id="PS50994">
    <property type="entry name" value="INTEGRASE"/>
    <property type="match status" value="1"/>
</dbReference>
<dbReference type="InterPro" id="IPR054722">
    <property type="entry name" value="PolX-like_BBD"/>
</dbReference>
<keyword evidence="15" id="KW-0694">RNA-binding</keyword>